<dbReference type="InterPro" id="IPR034154">
    <property type="entry name" value="TOPRIM_DnaG/twinkle"/>
</dbReference>
<dbReference type="Pfam" id="PF13155">
    <property type="entry name" value="Toprim_2"/>
    <property type="match status" value="1"/>
</dbReference>
<dbReference type="eggNOG" id="COG0358">
    <property type="taxonomic scope" value="Bacteria"/>
</dbReference>
<dbReference type="Pfam" id="PF13154">
    <property type="entry name" value="DUF3991"/>
    <property type="match status" value="1"/>
</dbReference>
<dbReference type="InterPro" id="IPR025054">
    <property type="entry name" value="DUF3991"/>
</dbReference>
<dbReference type="GO" id="GO:0006260">
    <property type="term" value="P:DNA replication"/>
    <property type="evidence" value="ECO:0007669"/>
    <property type="project" value="InterPro"/>
</dbReference>
<evidence type="ECO:0000313" key="2">
    <source>
        <dbReference type="EMBL" id="KRL54013.1"/>
    </source>
</evidence>
<sequence length="363" mass="41137">MRRQNYSTKELANLSIKSYLDYSGIPYDAGGNFVKLRDHNSLVVDLKHNMFNWNSQGKDGNLYNFIREYEGLSVAETWKKLQEFAQNPSSHVKAVPVVGRRSHGGNRLDGTAYRQNIYPGQADTSEVRKYLQDTRKLSPILVTSMIDAGYIRELKNHAAFFAWFDKDGKEVGGNQQGTWIDHKEFGRRGTLKKDAMDSRINTGFNFETGTGGDNLYVFESPIDALSYFQLHAAELSQTNNSFLSLDGAGSKIGTVSRYAQEYHQELFKQVHLCLDNDNAGKMGELEYLDQYNSLYGQPVIEVPLKGKDWNEQLTSGFGPGHTQLSEKEFLTDLAKVPVVQRDPKLDHKISQGYNNMYSKSRAR</sequence>
<comment type="caution">
    <text evidence="2">The sequence shown here is derived from an EMBL/GenBank/DDBJ whole genome shotgun (WGS) entry which is preliminary data.</text>
</comment>
<proteinExistence type="predicted"/>
<dbReference type="GO" id="GO:0008270">
    <property type="term" value="F:zinc ion binding"/>
    <property type="evidence" value="ECO:0007669"/>
    <property type="project" value="InterPro"/>
</dbReference>
<reference evidence="2 3" key="1">
    <citation type="journal article" date="2015" name="Genome Announc.">
        <title>Expanding the biotechnology potential of lactobacilli through comparative genomics of 213 strains and associated genera.</title>
        <authorList>
            <person name="Sun Z."/>
            <person name="Harris H.M."/>
            <person name="McCann A."/>
            <person name="Guo C."/>
            <person name="Argimon S."/>
            <person name="Zhang W."/>
            <person name="Yang X."/>
            <person name="Jeffery I.B."/>
            <person name="Cooney J.C."/>
            <person name="Kagawa T.F."/>
            <person name="Liu W."/>
            <person name="Song Y."/>
            <person name="Salvetti E."/>
            <person name="Wrobel A."/>
            <person name="Rasinkangas P."/>
            <person name="Parkhill J."/>
            <person name="Rea M.C."/>
            <person name="O'Sullivan O."/>
            <person name="Ritari J."/>
            <person name="Douillard F.P."/>
            <person name="Paul Ross R."/>
            <person name="Yang R."/>
            <person name="Briner A.E."/>
            <person name="Felis G.E."/>
            <person name="de Vos W.M."/>
            <person name="Barrangou R."/>
            <person name="Klaenhammer T.R."/>
            <person name="Caufield P.W."/>
            <person name="Cui Y."/>
            <person name="Zhang H."/>
            <person name="O'Toole P.W."/>
        </authorList>
    </citation>
    <scope>NUCLEOTIDE SEQUENCE [LARGE SCALE GENOMIC DNA]</scope>
    <source>
        <strain evidence="2 3">DSM 15814</strain>
    </source>
</reference>
<dbReference type="GO" id="GO:0003677">
    <property type="term" value="F:DNA binding"/>
    <property type="evidence" value="ECO:0007669"/>
    <property type="project" value="InterPro"/>
</dbReference>
<evidence type="ECO:0000259" key="1">
    <source>
        <dbReference type="Pfam" id="PF13154"/>
    </source>
</evidence>
<dbReference type="SUPFAM" id="SSF56731">
    <property type="entry name" value="DNA primase core"/>
    <property type="match status" value="1"/>
</dbReference>
<dbReference type="Gene3D" id="3.90.580.10">
    <property type="entry name" value="Zinc finger, CHC2-type domain"/>
    <property type="match status" value="1"/>
</dbReference>
<dbReference type="InterPro" id="IPR036977">
    <property type="entry name" value="DNA_primase_Znf_CHC2"/>
</dbReference>
<evidence type="ECO:0000313" key="3">
    <source>
        <dbReference type="Proteomes" id="UP000051999"/>
    </source>
</evidence>
<dbReference type="CDD" id="cd01029">
    <property type="entry name" value="TOPRIM_primases"/>
    <property type="match status" value="1"/>
</dbReference>
<dbReference type="SUPFAM" id="SSF57783">
    <property type="entry name" value="Zinc beta-ribbon"/>
    <property type="match status" value="1"/>
</dbReference>
<name>A0A0R1RA24_9LACO</name>
<protein>
    <recommendedName>
        <fullName evidence="1">DUF3991 domain-containing protein</fullName>
    </recommendedName>
</protein>
<feature type="domain" description="DUF3991" evidence="1">
    <location>
        <begin position="129"/>
        <end position="185"/>
    </location>
</feature>
<dbReference type="Proteomes" id="UP000051999">
    <property type="component" value="Unassembled WGS sequence"/>
</dbReference>
<dbReference type="Gene3D" id="3.40.1360.10">
    <property type="match status" value="1"/>
</dbReference>
<organism evidence="2 3">
    <name type="scientific">Furfurilactobacillus rossiae DSM 15814</name>
    <dbReference type="NCBI Taxonomy" id="1114972"/>
    <lineage>
        <taxon>Bacteria</taxon>
        <taxon>Bacillati</taxon>
        <taxon>Bacillota</taxon>
        <taxon>Bacilli</taxon>
        <taxon>Lactobacillales</taxon>
        <taxon>Lactobacillaceae</taxon>
        <taxon>Furfurilactobacillus</taxon>
    </lineage>
</organism>
<dbReference type="AlphaFoldDB" id="A0A0R1RA24"/>
<dbReference type="STRING" id="1114972.FD35_GL000716"/>
<gene>
    <name evidence="2" type="ORF">FD35_GL000716</name>
</gene>
<dbReference type="OrthoDB" id="9803716at2"/>
<dbReference type="EMBL" id="AZFF01000012">
    <property type="protein sequence ID" value="KRL54013.1"/>
    <property type="molecule type" value="Genomic_DNA"/>
</dbReference>
<dbReference type="PATRIC" id="fig|1114972.6.peg.717"/>
<accession>A0A0R1RA24</accession>
<keyword evidence="3" id="KW-1185">Reference proteome</keyword>
<dbReference type="RefSeq" id="WP_017262379.1">
    <property type="nucleotide sequence ID" value="NZ_AUAW01000013.1"/>
</dbReference>